<protein>
    <submittedName>
        <fullName evidence="1">Uncharacterized protein</fullName>
    </submittedName>
</protein>
<dbReference type="AlphaFoldDB" id="A0A0B2XLS2"/>
<name>A0A0B2XLS2_LATCU</name>
<evidence type="ECO:0000313" key="2">
    <source>
        <dbReference type="Proteomes" id="UP000257607"/>
    </source>
</evidence>
<sequence length="332" mass="37991">MDNQLNYYNIKREYALKFFQVPKVFMTNDKYKKLSAEAKLAFAILSDRLQLSIKNHWFDKAGNIYFIYTGEQLEQILGCGHSKITSIKKELTEAQLLVMKRMGQGKANRMYLLGPEITDNDIYGIDQLETAENPLAEEVVNIDLPTSMNDGQPETLDKSRLLKNSNLDYRKTVTSDTDINNTEYLKTLNTDTKKTDTLTDSPQNIKQLQDAALFEVQLENDNIFSKQQLLALKLLSNGDFELFCTVQKTILRAKKQALNSHQIQSSLFDLQDEDIDQPVYDALMRIVQQVRLGAIQDLNSYVFSTMFDQFEQLGSKRAITAYKASGATITWE</sequence>
<organism evidence="1 2">
    <name type="scientific">Latilactobacillus curvatus</name>
    <name type="common">Lactobacillus curvatus</name>
    <dbReference type="NCBI Taxonomy" id="28038"/>
    <lineage>
        <taxon>Bacteria</taxon>
        <taxon>Bacillati</taxon>
        <taxon>Bacillota</taxon>
        <taxon>Bacilli</taxon>
        <taxon>Lactobacillales</taxon>
        <taxon>Lactobacillaceae</taxon>
        <taxon>Latilactobacillus</taxon>
    </lineage>
</organism>
<dbReference type="Pfam" id="PF06970">
    <property type="entry name" value="RepA_N"/>
    <property type="match status" value="1"/>
</dbReference>
<evidence type="ECO:0000313" key="1">
    <source>
        <dbReference type="EMBL" id="AXN36844.1"/>
    </source>
</evidence>
<accession>A0A0B2XLS2</accession>
<dbReference type="EMBL" id="CP031004">
    <property type="protein sequence ID" value="AXN36844.1"/>
    <property type="molecule type" value="Genomic_DNA"/>
</dbReference>
<gene>
    <name evidence="1" type="ORF">DT351_10900</name>
</gene>
<geneLocation type="plasmid" evidence="1 2">
    <name>p-1.1928_1</name>
</geneLocation>
<proteinExistence type="predicted"/>
<dbReference type="InterPro" id="IPR010724">
    <property type="entry name" value="RepA_N"/>
</dbReference>
<dbReference type="Proteomes" id="UP000257607">
    <property type="component" value="Plasmid p-1.1928_1"/>
</dbReference>
<keyword evidence="1" id="KW-0614">Plasmid</keyword>
<dbReference type="RefSeq" id="WP_016265852.1">
    <property type="nucleotide sequence ID" value="NZ_CP031004.1"/>
</dbReference>
<reference evidence="1 2" key="1">
    <citation type="submission" date="2018-07" db="EMBL/GenBank/DDBJ databases">
        <title>Lactobacillus curvatus genome sequence.</title>
        <authorList>
            <person name="Prechtl R."/>
        </authorList>
    </citation>
    <scope>NUCLEOTIDE SEQUENCE [LARGE SCALE GENOMIC DNA]</scope>
    <source>
        <strain evidence="1 2">TMW 1.1928</strain>
        <plasmid evidence="1 2">p-1.1928_1</plasmid>
    </source>
</reference>